<dbReference type="NCBIfam" id="NF000282">
    <property type="entry name" value="RND_permease_1"/>
    <property type="match status" value="1"/>
</dbReference>
<dbReference type="Gene3D" id="3.30.70.1320">
    <property type="entry name" value="Multidrug efflux transporter AcrB pore domain like"/>
    <property type="match status" value="1"/>
</dbReference>
<feature type="transmembrane region" description="Helical" evidence="9">
    <location>
        <begin position="434"/>
        <end position="458"/>
    </location>
</feature>
<dbReference type="InterPro" id="IPR000731">
    <property type="entry name" value="SSD"/>
</dbReference>
<name>A0A2X0QW13_9PROT</name>
<feature type="transmembrane region" description="Helical" evidence="9">
    <location>
        <begin position="998"/>
        <end position="1024"/>
    </location>
</feature>
<evidence type="ECO:0000256" key="8">
    <source>
        <dbReference type="ARBA" id="ARBA00023136"/>
    </source>
</evidence>
<dbReference type="InterPro" id="IPR027463">
    <property type="entry name" value="AcrB_DN_DC_subdom"/>
</dbReference>
<dbReference type="AlphaFoldDB" id="A0A2X0QW13"/>
<dbReference type="FunFam" id="3.30.70.1430:FF:000001">
    <property type="entry name" value="Efflux pump membrane transporter"/>
    <property type="match status" value="1"/>
</dbReference>
<evidence type="ECO:0000313" key="11">
    <source>
        <dbReference type="EMBL" id="SPS06413.1"/>
    </source>
</evidence>
<feature type="transmembrane region" description="Helical" evidence="9">
    <location>
        <begin position="965"/>
        <end position="986"/>
    </location>
</feature>
<evidence type="ECO:0000256" key="2">
    <source>
        <dbReference type="ARBA" id="ARBA00010942"/>
    </source>
</evidence>
<dbReference type="SUPFAM" id="SSF82714">
    <property type="entry name" value="Multidrug efflux transporter AcrB TolC docking domain, DN and DC subdomains"/>
    <property type="match status" value="2"/>
</dbReference>
<dbReference type="InterPro" id="IPR004764">
    <property type="entry name" value="MdtF-like"/>
</dbReference>
<feature type="transmembrane region" description="Helical" evidence="9">
    <location>
        <begin position="470"/>
        <end position="492"/>
    </location>
</feature>
<dbReference type="PANTHER" id="PTHR32063">
    <property type="match status" value="1"/>
</dbReference>
<sequence length="1045" mass="112954">MLSSFFIDRPIFAWVIALIILLGGGLALRGLPVTSYPAVAPPALAITLTYPGASAKVVEETAVALIEQELNGIEHLLYMDSSSELGRGTITLTFEAGSNLDIASVETQNRIKRAEARLPEDVRRMGVTVAKSARNYLMFVSLVSPDKSLDNVALGSYAATNLLESIRRVPGVGEGILFGTEYSMRIWLHPERLHAFGISPGDITRAVRAQNIQLAIGELGQLPASKGQQLNAVIVTRGRLSNPEEFGNIIVRANSDGSTVRVKDLATVELGAQDYSVAARLDGQPSSAIAIRLLPGANALDTAKAVKARMAELSKSFPKGISWIVPYDTSRFVEISIQEVLKTLAEAMVLVFLVMYLFLGNFRATVIPAIVVPVALVGATLGLYILGYSINTLTLFAMVLAIGIVVDDAIVVVENVERIMSEEGLSAREATRKAMGQIINAIIAITLVLIAVFIPMAFFSGSVGTIYRQFSITLILTIAFSMLMALTLTPALTATLLKHTQTHPVLARKGFFGWFNRFFSRVTQRYQSGVGNVLKRTGFYLVIYVVILVMVGGLFARLPTSFLPEEDQGYFISLIQLPPGSTRERTIEVLTQVEKFYLKQPEVEHVIGVAGFSFFGRGQNAAITFVRLKDWDARPAPENSASSLVQRANKTLSRIKQAMIFSINVPPIPELAAVGGFDFRLQDLSGQGREKLLEVRNMVLGLASQNPALVGVRPEGQEAGPQLRLDVDHLKASALGIDLADLNETLQSALGVAYINDFVREGRILRVQMQADPSMAMTPEKILRLPVRNAQGAMVPLSEIASQRWEAGSPKLDRYNGLPSMKISGGAAPGHSSGEAMAAMEKITSQIPPGFGYEWSGTSYEERLSGSQAILLFGLSLIAVFLCLAALYESWSVPLAVLLVVPIGILGALLAMTLRGMPNDVYFKVGLIVIIGLSAKNAILIIEFARDLQERGSSLLDATLEACRLRFRPILMTSIAFILGVLPLAISSGAGANGRQAIGTSVMGGMIAATVLAVFLVPVFFVVVRRIFPGHISRYPEKNGFPVKN</sequence>
<dbReference type="PANTHER" id="PTHR32063:SF13">
    <property type="entry name" value="MULTIDRUG EFFLUX PUMP SUBUNIT ACRB-RELATED"/>
    <property type="match status" value="1"/>
</dbReference>
<dbReference type="FunFam" id="3.30.70.1430:FF:000002">
    <property type="entry name" value="Efflux pump membrane transporter"/>
    <property type="match status" value="1"/>
</dbReference>
<dbReference type="PROSITE" id="PS50156">
    <property type="entry name" value="SSD"/>
    <property type="match status" value="1"/>
</dbReference>
<organism evidence="11">
    <name type="scientific">Candidatus Nitrotoga fabula</name>
    <dbReference type="NCBI Taxonomy" id="2182327"/>
    <lineage>
        <taxon>Bacteria</taxon>
        <taxon>Pseudomonadati</taxon>
        <taxon>Pseudomonadota</taxon>
        <taxon>Betaproteobacteria</taxon>
        <taxon>Nitrosomonadales</taxon>
        <taxon>Gallionellaceae</taxon>
        <taxon>Candidatus Nitrotoga</taxon>
    </lineage>
</organism>
<feature type="transmembrane region" description="Helical" evidence="9">
    <location>
        <begin position="921"/>
        <end position="944"/>
    </location>
</feature>
<dbReference type="EMBL" id="LS423452">
    <property type="protein sequence ID" value="SPS06413.1"/>
    <property type="molecule type" value="Genomic_DNA"/>
</dbReference>
<feature type="transmembrane region" description="Helical" evidence="9">
    <location>
        <begin position="895"/>
        <end position="915"/>
    </location>
</feature>
<comment type="caution">
    <text evidence="9">Lacks conserved residue(s) required for the propagation of feature annotation.</text>
</comment>
<reference evidence="11" key="1">
    <citation type="submission" date="2018-05" db="EMBL/GenBank/DDBJ databases">
        <authorList>
            <person name="Lanie J.A."/>
            <person name="Ng W.-L."/>
            <person name="Kazmierczak K.M."/>
            <person name="Andrzejewski T.M."/>
            <person name="Davidsen T.M."/>
            <person name="Wayne K.J."/>
            <person name="Tettelin H."/>
            <person name="Glass J.I."/>
            <person name="Rusch D."/>
            <person name="Podicherti R."/>
            <person name="Tsui H.-C.T."/>
            <person name="Winkler M.E."/>
        </authorList>
    </citation>
    <scope>NUCLEOTIDE SEQUENCE</scope>
    <source>
        <strain evidence="11">KNB</strain>
    </source>
</reference>
<evidence type="ECO:0000256" key="3">
    <source>
        <dbReference type="ARBA" id="ARBA00022448"/>
    </source>
</evidence>
<keyword evidence="6 9" id="KW-0812">Transmembrane</keyword>
<dbReference type="GO" id="GO:0015562">
    <property type="term" value="F:efflux transmembrane transporter activity"/>
    <property type="evidence" value="ECO:0007669"/>
    <property type="project" value="InterPro"/>
</dbReference>
<accession>A0A2X0QW13</accession>
<dbReference type="FunFam" id="1.20.1640.10:FF:000001">
    <property type="entry name" value="Efflux pump membrane transporter"/>
    <property type="match status" value="1"/>
</dbReference>
<dbReference type="GO" id="GO:0009636">
    <property type="term" value="P:response to toxic substance"/>
    <property type="evidence" value="ECO:0007669"/>
    <property type="project" value="UniProtKB-ARBA"/>
</dbReference>
<dbReference type="InterPro" id="IPR001036">
    <property type="entry name" value="Acrflvin-R"/>
</dbReference>
<gene>
    <name evidence="11" type="primary">acrB</name>
    <name evidence="11" type="ORF">NITFAB_2006</name>
</gene>
<protein>
    <recommendedName>
        <fullName evidence="9">Efflux pump membrane transporter</fullName>
    </recommendedName>
</protein>
<evidence type="ECO:0000256" key="4">
    <source>
        <dbReference type="ARBA" id="ARBA00022475"/>
    </source>
</evidence>
<proteinExistence type="inferred from homology"/>
<evidence type="ECO:0000256" key="9">
    <source>
        <dbReference type="RuleBase" id="RU364070"/>
    </source>
</evidence>
<evidence type="ECO:0000256" key="5">
    <source>
        <dbReference type="ARBA" id="ARBA00022519"/>
    </source>
</evidence>
<comment type="similarity">
    <text evidence="2 9">Belongs to the resistance-nodulation-cell division (RND) (TC 2.A.6) family.</text>
</comment>
<keyword evidence="8 9" id="KW-0472">Membrane</keyword>
<dbReference type="Gene3D" id="3.30.2090.10">
    <property type="entry name" value="Multidrug efflux transporter AcrB TolC docking domain, DN and DC subdomains"/>
    <property type="match status" value="2"/>
</dbReference>
<dbReference type="SUPFAM" id="SSF82866">
    <property type="entry name" value="Multidrug efflux transporter AcrB transmembrane domain"/>
    <property type="match status" value="2"/>
</dbReference>
<dbReference type="Gene3D" id="3.30.70.1440">
    <property type="entry name" value="Multidrug efflux transporter AcrB pore domain"/>
    <property type="match status" value="1"/>
</dbReference>
<dbReference type="GO" id="GO:0042910">
    <property type="term" value="F:xenobiotic transmembrane transporter activity"/>
    <property type="evidence" value="ECO:0007669"/>
    <property type="project" value="TreeGrafter"/>
</dbReference>
<feature type="transmembrane region" description="Helical" evidence="9">
    <location>
        <begin position="393"/>
        <end position="413"/>
    </location>
</feature>
<dbReference type="Pfam" id="PF00873">
    <property type="entry name" value="ACR_tran"/>
    <property type="match status" value="1"/>
</dbReference>
<dbReference type="PRINTS" id="PR00702">
    <property type="entry name" value="ACRIFLAVINRP"/>
</dbReference>
<dbReference type="Gene3D" id="1.20.1640.10">
    <property type="entry name" value="Multidrug efflux transporter AcrB transmembrane domain"/>
    <property type="match status" value="2"/>
</dbReference>
<dbReference type="GO" id="GO:0005886">
    <property type="term" value="C:plasma membrane"/>
    <property type="evidence" value="ECO:0007669"/>
    <property type="project" value="UniProtKB-SubCell"/>
</dbReference>
<feature type="domain" description="SSD" evidence="10">
    <location>
        <begin position="370"/>
        <end position="495"/>
    </location>
</feature>
<keyword evidence="5 9" id="KW-0997">Cell inner membrane</keyword>
<evidence type="ECO:0000259" key="10">
    <source>
        <dbReference type="PROSITE" id="PS50156"/>
    </source>
</evidence>
<keyword evidence="3 9" id="KW-0813">Transport</keyword>
<evidence type="ECO:0000256" key="7">
    <source>
        <dbReference type="ARBA" id="ARBA00022989"/>
    </source>
</evidence>
<comment type="subcellular location">
    <subcellularLocation>
        <location evidence="1 9">Cell inner membrane</location>
        <topology evidence="1 9">Multi-pass membrane protein</topology>
    </subcellularLocation>
</comment>
<dbReference type="NCBIfam" id="TIGR00915">
    <property type="entry name" value="2A0602"/>
    <property type="match status" value="1"/>
</dbReference>
<dbReference type="SUPFAM" id="SSF82693">
    <property type="entry name" value="Multidrug efflux transporter AcrB pore domain, PN1, PN2, PC1 and PC2 subdomains"/>
    <property type="match status" value="4"/>
</dbReference>
<evidence type="ECO:0000256" key="6">
    <source>
        <dbReference type="ARBA" id="ARBA00022692"/>
    </source>
</evidence>
<feature type="transmembrane region" description="Helical" evidence="9">
    <location>
        <begin position="869"/>
        <end position="888"/>
    </location>
</feature>
<evidence type="ECO:0000256" key="1">
    <source>
        <dbReference type="ARBA" id="ARBA00004429"/>
    </source>
</evidence>
<feature type="transmembrane region" description="Helical" evidence="9">
    <location>
        <begin position="538"/>
        <end position="558"/>
    </location>
</feature>
<keyword evidence="4" id="KW-1003">Cell membrane</keyword>
<dbReference type="Gene3D" id="3.30.70.1430">
    <property type="entry name" value="Multidrug efflux transporter AcrB pore domain"/>
    <property type="match status" value="2"/>
</dbReference>
<keyword evidence="7 9" id="KW-1133">Transmembrane helix</keyword>